<keyword evidence="6" id="KW-1185">Reference proteome</keyword>
<dbReference type="InterPro" id="IPR011256">
    <property type="entry name" value="Reg_factor_effector_dom_sf"/>
</dbReference>
<dbReference type="EMBL" id="JBHTBW010000020">
    <property type="protein sequence ID" value="MFC7441164.1"/>
    <property type="molecule type" value="Genomic_DNA"/>
</dbReference>
<dbReference type="PROSITE" id="PS01124">
    <property type="entry name" value="HTH_ARAC_FAMILY_2"/>
    <property type="match status" value="1"/>
</dbReference>
<gene>
    <name evidence="5" type="ORF">ACFQNG_08345</name>
</gene>
<dbReference type="InterPro" id="IPR009057">
    <property type="entry name" value="Homeodomain-like_sf"/>
</dbReference>
<dbReference type="PRINTS" id="PR00032">
    <property type="entry name" value="HTHARAC"/>
</dbReference>
<name>A0ABW2RJM5_9BACL</name>
<evidence type="ECO:0000256" key="2">
    <source>
        <dbReference type="ARBA" id="ARBA00023125"/>
    </source>
</evidence>
<dbReference type="InterPro" id="IPR050959">
    <property type="entry name" value="MarA-like"/>
</dbReference>
<accession>A0ABW2RJM5</accession>
<dbReference type="SMART" id="SM00342">
    <property type="entry name" value="HTH_ARAC"/>
    <property type="match status" value="1"/>
</dbReference>
<keyword evidence="3" id="KW-0804">Transcription</keyword>
<dbReference type="PANTHER" id="PTHR47504:SF5">
    <property type="entry name" value="RIGHT ORIGIN-BINDING PROTEIN"/>
    <property type="match status" value="1"/>
</dbReference>
<dbReference type="SUPFAM" id="SSF46689">
    <property type="entry name" value="Homeodomain-like"/>
    <property type="match status" value="2"/>
</dbReference>
<reference evidence="6" key="1">
    <citation type="journal article" date="2019" name="Int. J. Syst. Evol. Microbiol.">
        <title>The Global Catalogue of Microorganisms (GCM) 10K type strain sequencing project: providing services to taxonomists for standard genome sequencing and annotation.</title>
        <authorList>
            <consortium name="The Broad Institute Genomics Platform"/>
            <consortium name="The Broad Institute Genome Sequencing Center for Infectious Disease"/>
            <person name="Wu L."/>
            <person name="Ma J."/>
        </authorList>
    </citation>
    <scope>NUCLEOTIDE SEQUENCE [LARGE SCALE GENOMIC DNA]</scope>
    <source>
        <strain evidence="6">CGMCC 1.12942</strain>
    </source>
</reference>
<dbReference type="InterPro" id="IPR010499">
    <property type="entry name" value="AraC_E-bd"/>
</dbReference>
<dbReference type="Proteomes" id="UP001596500">
    <property type="component" value="Unassembled WGS sequence"/>
</dbReference>
<dbReference type="Pfam" id="PF12833">
    <property type="entry name" value="HTH_18"/>
    <property type="match status" value="1"/>
</dbReference>
<dbReference type="InterPro" id="IPR029441">
    <property type="entry name" value="Cass2"/>
</dbReference>
<protein>
    <submittedName>
        <fullName evidence="5">Effector binding domain-containing protein</fullName>
    </submittedName>
</protein>
<dbReference type="InterPro" id="IPR018062">
    <property type="entry name" value="HTH_AraC-typ_CS"/>
</dbReference>
<keyword evidence="2" id="KW-0238">DNA-binding</keyword>
<evidence type="ECO:0000256" key="1">
    <source>
        <dbReference type="ARBA" id="ARBA00023015"/>
    </source>
</evidence>
<evidence type="ECO:0000313" key="5">
    <source>
        <dbReference type="EMBL" id="MFC7441164.1"/>
    </source>
</evidence>
<dbReference type="Gene3D" id="1.10.10.60">
    <property type="entry name" value="Homeodomain-like"/>
    <property type="match status" value="2"/>
</dbReference>
<dbReference type="InterPro" id="IPR018060">
    <property type="entry name" value="HTH_AraC"/>
</dbReference>
<dbReference type="RefSeq" id="WP_379864453.1">
    <property type="nucleotide sequence ID" value="NZ_JBHTBW010000020.1"/>
</dbReference>
<evidence type="ECO:0000256" key="3">
    <source>
        <dbReference type="ARBA" id="ARBA00023163"/>
    </source>
</evidence>
<dbReference type="Pfam" id="PF14526">
    <property type="entry name" value="Cass2"/>
    <property type="match status" value="1"/>
</dbReference>
<dbReference type="Gene3D" id="3.20.80.10">
    <property type="entry name" value="Regulatory factor, effector binding domain"/>
    <property type="match status" value="1"/>
</dbReference>
<dbReference type="PROSITE" id="PS00041">
    <property type="entry name" value="HTH_ARAC_FAMILY_1"/>
    <property type="match status" value="1"/>
</dbReference>
<evidence type="ECO:0000313" key="6">
    <source>
        <dbReference type="Proteomes" id="UP001596500"/>
    </source>
</evidence>
<organism evidence="5 6">
    <name type="scientific">Laceyella putida</name>
    <dbReference type="NCBI Taxonomy" id="110101"/>
    <lineage>
        <taxon>Bacteria</taxon>
        <taxon>Bacillati</taxon>
        <taxon>Bacillota</taxon>
        <taxon>Bacilli</taxon>
        <taxon>Bacillales</taxon>
        <taxon>Thermoactinomycetaceae</taxon>
        <taxon>Laceyella</taxon>
    </lineage>
</organism>
<feature type="domain" description="HTH araC/xylS-type" evidence="4">
    <location>
        <begin position="8"/>
        <end position="106"/>
    </location>
</feature>
<sequence length="287" mass="32925">MAWIESLQKAIDYMEEHLLDNLTIEEIAKQANASPFHFQRTFALLTDISVGEYLRRRRLTLAAQELSRTDCKIIDIAHKYGYDTPEAFAKAFRRQHGLTPSEARKCKGKLKSYNRLMIQVSLKGAEPMQYKIVERDCFQVVGIKREFSFCDGENLVGIPLFWQKVNEDGTDDLLFKLNNGQIKGVLGVCVDKSDARSEKMMDYWIATEYEGDTPNGLLKLEIPASKWAVFEVHGPMPHAMQQAWKQIFSEWFPSSGYEHAGTPELEVYTDEDPSSPDLYSEIWIPVK</sequence>
<comment type="caution">
    <text evidence="5">The sequence shown here is derived from an EMBL/GenBank/DDBJ whole genome shotgun (WGS) entry which is preliminary data.</text>
</comment>
<keyword evidence="1" id="KW-0805">Transcription regulation</keyword>
<evidence type="ECO:0000259" key="4">
    <source>
        <dbReference type="PROSITE" id="PS01124"/>
    </source>
</evidence>
<dbReference type="InterPro" id="IPR020449">
    <property type="entry name" value="Tscrpt_reg_AraC-type_HTH"/>
</dbReference>
<dbReference type="SUPFAM" id="SSF55136">
    <property type="entry name" value="Probable bacterial effector-binding domain"/>
    <property type="match status" value="1"/>
</dbReference>
<proteinExistence type="predicted"/>
<dbReference type="PANTHER" id="PTHR47504">
    <property type="entry name" value="RIGHT ORIGIN-BINDING PROTEIN"/>
    <property type="match status" value="1"/>
</dbReference>
<dbReference type="SMART" id="SM00871">
    <property type="entry name" value="AraC_E_bind"/>
    <property type="match status" value="1"/>
</dbReference>